<feature type="non-terminal residue" evidence="4">
    <location>
        <position position="171"/>
    </location>
</feature>
<dbReference type="Gene3D" id="1.20.120.160">
    <property type="entry name" value="HPT domain"/>
    <property type="match status" value="1"/>
</dbReference>
<evidence type="ECO:0000256" key="1">
    <source>
        <dbReference type="PROSITE-ProRule" id="PRU00110"/>
    </source>
</evidence>
<dbReference type="Proteomes" id="UP000886748">
    <property type="component" value="Unassembled WGS sequence"/>
</dbReference>
<protein>
    <submittedName>
        <fullName evidence="4">Hpt domain-containing protein</fullName>
    </submittedName>
</protein>
<sequence>MDFLPEEFEEILNIFRGETEEIIQKLNNNLLQLENSPNNKDLIVYLFRDAHSLKGAARMIGFNNIQRLAHKAEDVLGLAKENKIVINREISDALYKAMDLLSDLIQESVKLKKEYYTDDIQKIIDYIDELTEKYQGQSVEESKNITQNEQNKETTTNPKTQNQDFLKTTIT</sequence>
<accession>A0A9D1N045</accession>
<dbReference type="InterPro" id="IPR008207">
    <property type="entry name" value="Sig_transdc_His_kin_Hpt_dom"/>
</dbReference>
<comment type="caution">
    <text evidence="4">The sequence shown here is derived from an EMBL/GenBank/DDBJ whole genome shotgun (WGS) entry which is preliminary data.</text>
</comment>
<feature type="region of interest" description="Disordered" evidence="2">
    <location>
        <begin position="138"/>
        <end position="171"/>
    </location>
</feature>
<dbReference type="GO" id="GO:0000160">
    <property type="term" value="P:phosphorelay signal transduction system"/>
    <property type="evidence" value="ECO:0007669"/>
    <property type="project" value="InterPro"/>
</dbReference>
<dbReference type="EMBL" id="DVOD01000026">
    <property type="protein sequence ID" value="HIU92208.1"/>
    <property type="molecule type" value="Genomic_DNA"/>
</dbReference>
<feature type="modified residue" description="Phosphohistidine" evidence="1">
    <location>
        <position position="51"/>
    </location>
</feature>
<evidence type="ECO:0000256" key="2">
    <source>
        <dbReference type="SAM" id="MobiDB-lite"/>
    </source>
</evidence>
<proteinExistence type="predicted"/>
<keyword evidence="1" id="KW-0597">Phosphoprotein</keyword>
<dbReference type="PROSITE" id="PS50894">
    <property type="entry name" value="HPT"/>
    <property type="match status" value="1"/>
</dbReference>
<name>A0A9D1N045_9CLOT</name>
<dbReference type="CDD" id="cd00088">
    <property type="entry name" value="HPT"/>
    <property type="match status" value="1"/>
</dbReference>
<evidence type="ECO:0000259" key="3">
    <source>
        <dbReference type="PROSITE" id="PS50894"/>
    </source>
</evidence>
<organism evidence="4 5">
    <name type="scientific">Candidatus Limenecus avicola</name>
    <dbReference type="NCBI Taxonomy" id="2840847"/>
    <lineage>
        <taxon>Bacteria</taxon>
        <taxon>Bacillati</taxon>
        <taxon>Bacillota</taxon>
        <taxon>Clostridia</taxon>
        <taxon>Eubacteriales</taxon>
        <taxon>Clostridiaceae</taxon>
        <taxon>Clostridiaceae incertae sedis</taxon>
        <taxon>Candidatus Limenecus</taxon>
    </lineage>
</organism>
<dbReference type="Pfam" id="PF01627">
    <property type="entry name" value="Hpt"/>
    <property type="match status" value="1"/>
</dbReference>
<feature type="domain" description="HPt" evidence="3">
    <location>
        <begin position="4"/>
        <end position="108"/>
    </location>
</feature>
<evidence type="ECO:0000313" key="4">
    <source>
        <dbReference type="EMBL" id="HIU92208.1"/>
    </source>
</evidence>
<dbReference type="InterPro" id="IPR051315">
    <property type="entry name" value="Bact_Chemotaxis_CheA"/>
</dbReference>
<dbReference type="SUPFAM" id="SSF47226">
    <property type="entry name" value="Histidine-containing phosphotransfer domain, HPT domain"/>
    <property type="match status" value="1"/>
</dbReference>
<gene>
    <name evidence="4" type="ORF">IAD26_03625</name>
</gene>
<evidence type="ECO:0000313" key="5">
    <source>
        <dbReference type="Proteomes" id="UP000886748"/>
    </source>
</evidence>
<reference evidence="4" key="1">
    <citation type="submission" date="2020-10" db="EMBL/GenBank/DDBJ databases">
        <authorList>
            <person name="Gilroy R."/>
        </authorList>
    </citation>
    <scope>NUCLEOTIDE SEQUENCE</scope>
    <source>
        <strain evidence="4">CHK154-7741</strain>
    </source>
</reference>
<dbReference type="PANTHER" id="PTHR43395">
    <property type="entry name" value="SENSOR HISTIDINE KINASE CHEA"/>
    <property type="match status" value="1"/>
</dbReference>
<reference evidence="4" key="2">
    <citation type="journal article" date="2021" name="PeerJ">
        <title>Extensive microbial diversity within the chicken gut microbiome revealed by metagenomics and culture.</title>
        <authorList>
            <person name="Gilroy R."/>
            <person name="Ravi A."/>
            <person name="Getino M."/>
            <person name="Pursley I."/>
            <person name="Horton D.L."/>
            <person name="Alikhan N.F."/>
            <person name="Baker D."/>
            <person name="Gharbi K."/>
            <person name="Hall N."/>
            <person name="Watson M."/>
            <person name="Adriaenssens E.M."/>
            <person name="Foster-Nyarko E."/>
            <person name="Jarju S."/>
            <person name="Secka A."/>
            <person name="Antonio M."/>
            <person name="Oren A."/>
            <person name="Chaudhuri R.R."/>
            <person name="La Ragione R."/>
            <person name="Hildebrand F."/>
            <person name="Pallen M.J."/>
        </authorList>
    </citation>
    <scope>NUCLEOTIDE SEQUENCE</scope>
    <source>
        <strain evidence="4">CHK154-7741</strain>
    </source>
</reference>
<dbReference type="PANTHER" id="PTHR43395:SF1">
    <property type="entry name" value="CHEMOTAXIS PROTEIN CHEA"/>
    <property type="match status" value="1"/>
</dbReference>
<feature type="compositionally biased region" description="Low complexity" evidence="2">
    <location>
        <begin position="146"/>
        <end position="163"/>
    </location>
</feature>
<dbReference type="SMART" id="SM00073">
    <property type="entry name" value="HPT"/>
    <property type="match status" value="1"/>
</dbReference>
<dbReference type="InterPro" id="IPR036641">
    <property type="entry name" value="HPT_dom_sf"/>
</dbReference>
<dbReference type="AlphaFoldDB" id="A0A9D1N045"/>